<protein>
    <submittedName>
        <fullName evidence="4">AAA family ATPase</fullName>
    </submittedName>
</protein>
<dbReference type="InterPro" id="IPR029787">
    <property type="entry name" value="Nucleotide_cyclase"/>
</dbReference>
<dbReference type="GO" id="GO:0005524">
    <property type="term" value="F:ATP binding"/>
    <property type="evidence" value="ECO:0007669"/>
    <property type="project" value="UniProtKB-KW"/>
</dbReference>
<keyword evidence="1" id="KW-0547">Nucleotide-binding</keyword>
<dbReference type="AlphaFoldDB" id="A0A975CGK9"/>
<sequence length="1047" mass="111783">MAARFCTQCGAACRNTDRFCAVCGQTLAESPAPWGEVKPATILFADIVDSTRQIAELSPEQAMRQLQPVVERMVAVVEAHGGTVLRTLGDGIMALFGVPRALEQHAEQACLAAVRMQRVAGPQNENGTPRLALRIGIHTGKVASDPTEAGDRRGGGAHGVAIHLASRVAAQAEPGQVLLTDDTRHLLRPGLLAARPVGAWHLKGILHAVALYALRLDVTHASATQAARASGRFLGRVDELAQLNHALGRTRAGQGQVVCISGDPGLGKTRLCAEFAQRCEAAGMPVVRVQAHPLSHALPLRPARELLGALCLNCPPELAPPEARRRIGAALANAGLPSPVDAFLLQELMGVTDDDAPAPAGLPPSRDARQVRLLSLVAELVRADAARVRLLVVDDLHWLDAASGPILSTVAEAISTTRTLLLVNQRGSAPPWPRLPHAAMLALGALAPEALRGIVADRLSAPAETGAPAPALAGDDRASWVERVTERSQGNPFFAEELARHLRRSGADPARWAGELPDSIDGLIAARVDALPAADKRVLQTCAVMGKQVDAAVLARVLRPAPGTLAAALRRLCAAELLARVPGAGGLHFAHPLIQEAAYGAQLRTHKQAVHARVAEVMEQRYAQGPRAGELAALMSHHREQAGHRLAAARHAVRAAQWLRTGDAAQSIAGWRRVLLLLDGEHEIEETSAMSALAAGRIVFLGWRGGITTQEVTQLVARALQQAAQADPRLPQLLHFAHARMRQSSGGSADEYVQTVQRVIAMSAPPGDDGGRSALLHVALCQAYGWAGLLRESLAANDVALSALHRISAFDRDFIGYGVSHWAWSLRARVLLRMGRLVEARACSDRLQSMLLDEPDAVMQGIFQTLTVELDCVQGRWRNAWACAQRVDQAARNRNDYLRVSGAYFFALLDVARHQYTSACNRLHDGLLHLHAKGVAVDFESEIDVLLAEALAARRAWPEAARAALNATALARQRGNRIGECRAALVLVRAALAGIVPPDGDAPAVSSVSNWLARAGELLDATGAELWRPAWRAASARARTQALLFRA</sequence>
<feature type="domain" description="Guanylate cyclase" evidence="3">
    <location>
        <begin position="41"/>
        <end position="169"/>
    </location>
</feature>
<dbReference type="Proteomes" id="UP000663903">
    <property type="component" value="Chromosome"/>
</dbReference>
<dbReference type="InterPro" id="IPR041664">
    <property type="entry name" value="AAA_16"/>
</dbReference>
<dbReference type="RefSeq" id="WP_208008926.1">
    <property type="nucleotide sequence ID" value="NZ_CP071796.1"/>
</dbReference>
<evidence type="ECO:0000313" key="5">
    <source>
        <dbReference type="Proteomes" id="UP000663903"/>
    </source>
</evidence>
<dbReference type="EMBL" id="CP071796">
    <property type="protein sequence ID" value="QTD45174.1"/>
    <property type="molecule type" value="Genomic_DNA"/>
</dbReference>
<dbReference type="PROSITE" id="PS50125">
    <property type="entry name" value="GUANYLATE_CYCLASE_2"/>
    <property type="match status" value="1"/>
</dbReference>
<reference evidence="4" key="1">
    <citation type="submission" date="2021-03" db="EMBL/GenBank/DDBJ databases">
        <title>Ottowia sp. 27C isolated from the cloaca of a Giant Asian pond turtle (Heosemys grandis).</title>
        <authorList>
            <person name="Spergser J."/>
            <person name="Busse H.-J."/>
        </authorList>
    </citation>
    <scope>NUCLEOTIDE SEQUENCE</scope>
    <source>
        <strain evidence="4">27C</strain>
    </source>
</reference>
<dbReference type="GO" id="GO:0009190">
    <property type="term" value="P:cyclic nucleotide biosynthetic process"/>
    <property type="evidence" value="ECO:0007669"/>
    <property type="project" value="InterPro"/>
</dbReference>
<proteinExistence type="predicted"/>
<dbReference type="Pfam" id="PF00211">
    <property type="entry name" value="Guanylate_cyc"/>
    <property type="match status" value="1"/>
</dbReference>
<dbReference type="SMART" id="SM00044">
    <property type="entry name" value="CYCc"/>
    <property type="match status" value="1"/>
</dbReference>
<dbReference type="GO" id="GO:0004016">
    <property type="term" value="F:adenylate cyclase activity"/>
    <property type="evidence" value="ECO:0007669"/>
    <property type="project" value="TreeGrafter"/>
</dbReference>
<evidence type="ECO:0000256" key="2">
    <source>
        <dbReference type="ARBA" id="ARBA00022840"/>
    </source>
</evidence>
<dbReference type="Gene3D" id="3.30.70.1230">
    <property type="entry name" value="Nucleotide cyclase"/>
    <property type="match status" value="1"/>
</dbReference>
<dbReference type="GO" id="GO:0005737">
    <property type="term" value="C:cytoplasm"/>
    <property type="evidence" value="ECO:0007669"/>
    <property type="project" value="TreeGrafter"/>
</dbReference>
<keyword evidence="5" id="KW-1185">Reference proteome</keyword>
<dbReference type="GO" id="GO:0035556">
    <property type="term" value="P:intracellular signal transduction"/>
    <property type="evidence" value="ECO:0007669"/>
    <property type="project" value="InterPro"/>
</dbReference>
<dbReference type="InterPro" id="IPR001054">
    <property type="entry name" value="A/G_cyclase"/>
</dbReference>
<dbReference type="Pfam" id="PF13191">
    <property type="entry name" value="AAA_16"/>
    <property type="match status" value="1"/>
</dbReference>
<dbReference type="PANTHER" id="PTHR16305">
    <property type="entry name" value="TESTICULAR SOLUBLE ADENYLYL CYCLASE"/>
    <property type="match status" value="1"/>
</dbReference>
<dbReference type="InterPro" id="IPR027417">
    <property type="entry name" value="P-loop_NTPase"/>
</dbReference>
<accession>A0A975CGK9</accession>
<dbReference type="SUPFAM" id="SSF55073">
    <property type="entry name" value="Nucleotide cyclase"/>
    <property type="match status" value="1"/>
</dbReference>
<keyword evidence="2" id="KW-0067">ATP-binding</keyword>
<evidence type="ECO:0000313" key="4">
    <source>
        <dbReference type="EMBL" id="QTD45174.1"/>
    </source>
</evidence>
<dbReference type="PANTHER" id="PTHR16305:SF35">
    <property type="entry name" value="TRANSCRIPTIONAL ACTIVATOR DOMAIN"/>
    <property type="match status" value="1"/>
</dbReference>
<gene>
    <name evidence="4" type="ORF">J1M35_19480</name>
</gene>
<name>A0A975CGK9_9BURK</name>
<dbReference type="SUPFAM" id="SSF52540">
    <property type="entry name" value="P-loop containing nucleoside triphosphate hydrolases"/>
    <property type="match status" value="1"/>
</dbReference>
<evidence type="ECO:0000256" key="1">
    <source>
        <dbReference type="ARBA" id="ARBA00022741"/>
    </source>
</evidence>
<dbReference type="KEGG" id="otd:J1M35_19480"/>
<dbReference type="Gene3D" id="3.40.50.300">
    <property type="entry name" value="P-loop containing nucleotide triphosphate hydrolases"/>
    <property type="match status" value="1"/>
</dbReference>
<dbReference type="CDD" id="cd07302">
    <property type="entry name" value="CHD"/>
    <property type="match status" value="1"/>
</dbReference>
<organism evidence="4 5">
    <name type="scientific">Ottowia testudinis</name>
    <dbReference type="NCBI Taxonomy" id="2816950"/>
    <lineage>
        <taxon>Bacteria</taxon>
        <taxon>Pseudomonadati</taxon>
        <taxon>Pseudomonadota</taxon>
        <taxon>Betaproteobacteria</taxon>
        <taxon>Burkholderiales</taxon>
        <taxon>Comamonadaceae</taxon>
        <taxon>Ottowia</taxon>
    </lineage>
</organism>
<evidence type="ECO:0000259" key="3">
    <source>
        <dbReference type="PROSITE" id="PS50125"/>
    </source>
</evidence>